<evidence type="ECO:0000313" key="2">
    <source>
        <dbReference type="WBParaSite" id="ECPE_0001604701-mRNA-1"/>
    </source>
</evidence>
<feature type="region of interest" description="Disordered" evidence="1">
    <location>
        <begin position="87"/>
        <end position="113"/>
    </location>
</feature>
<sequence length="113" mass="12373">LSDTFHELNNHNSNFTSVHIRCETLMPRIILPFRNANRKHTAISSTSSLSPGPDALVIQLLTRTEPLRRTAHNRLLTGIQSRNEHSALALSAIPTPATPRASDAESPDTQGEA</sequence>
<evidence type="ECO:0000256" key="1">
    <source>
        <dbReference type="SAM" id="MobiDB-lite"/>
    </source>
</evidence>
<organism evidence="2">
    <name type="scientific">Echinostoma caproni</name>
    <dbReference type="NCBI Taxonomy" id="27848"/>
    <lineage>
        <taxon>Eukaryota</taxon>
        <taxon>Metazoa</taxon>
        <taxon>Spiralia</taxon>
        <taxon>Lophotrochozoa</taxon>
        <taxon>Platyhelminthes</taxon>
        <taxon>Trematoda</taxon>
        <taxon>Digenea</taxon>
        <taxon>Plagiorchiida</taxon>
        <taxon>Echinostomata</taxon>
        <taxon>Echinostomatoidea</taxon>
        <taxon>Echinostomatidae</taxon>
        <taxon>Echinostoma</taxon>
    </lineage>
</organism>
<accession>A0A183B9X2</accession>
<dbReference type="AlphaFoldDB" id="A0A183B9X2"/>
<protein>
    <submittedName>
        <fullName evidence="2">Uncharacterized protein</fullName>
    </submittedName>
</protein>
<name>A0A183B9X2_9TREM</name>
<proteinExistence type="predicted"/>
<dbReference type="WBParaSite" id="ECPE_0001604701-mRNA-1">
    <property type="protein sequence ID" value="ECPE_0001604701-mRNA-1"/>
    <property type="gene ID" value="ECPE_0001604701"/>
</dbReference>
<reference evidence="2" key="1">
    <citation type="submission" date="2016-06" db="UniProtKB">
        <authorList>
            <consortium name="WormBaseParasite"/>
        </authorList>
    </citation>
    <scope>IDENTIFICATION</scope>
</reference>